<keyword evidence="2" id="KW-0812">Transmembrane</keyword>
<reference evidence="4" key="1">
    <citation type="submission" date="2020-07" db="EMBL/GenBank/DDBJ databases">
        <title>Clarias magur genome sequencing, assembly and annotation.</title>
        <authorList>
            <person name="Kushwaha B."/>
            <person name="Kumar R."/>
            <person name="Das P."/>
            <person name="Joshi C.G."/>
            <person name="Kumar D."/>
            <person name="Nagpure N.S."/>
            <person name="Pandey M."/>
            <person name="Agarwal S."/>
            <person name="Srivastava S."/>
            <person name="Singh M."/>
            <person name="Sahoo L."/>
            <person name="Jayasankar P."/>
            <person name="Meher P.K."/>
            <person name="Koringa P.G."/>
            <person name="Iquebal M.A."/>
            <person name="Das S.P."/>
            <person name="Bit A."/>
            <person name="Patnaik S."/>
            <person name="Patel N."/>
            <person name="Shah T.M."/>
            <person name="Hinsu A."/>
            <person name="Jena J.K."/>
        </authorList>
    </citation>
    <scope>NUCLEOTIDE SEQUENCE</scope>
    <source>
        <strain evidence="4">CIFAMagur01</strain>
        <tissue evidence="4">Testis</tissue>
    </source>
</reference>
<dbReference type="PANTHER" id="PTHR45710">
    <property type="entry name" value="C-TYPE LECTIN DOMAIN-CONTAINING PROTEIN 180"/>
    <property type="match status" value="1"/>
</dbReference>
<comment type="caution">
    <text evidence="4">The sequence shown here is derived from an EMBL/GenBank/DDBJ whole genome shotgun (WGS) entry which is preliminary data.</text>
</comment>
<protein>
    <submittedName>
        <fullName evidence="4">Antigen like protein</fullName>
    </submittedName>
</protein>
<comment type="subcellular location">
    <subcellularLocation>
        <location evidence="1">Cell membrane</location>
        <topology evidence="1">Single-pass type II membrane protein</topology>
    </subcellularLocation>
</comment>
<proteinExistence type="predicted"/>
<dbReference type="Gene3D" id="3.10.100.10">
    <property type="entry name" value="Mannose-Binding Protein A, subunit A"/>
    <property type="match status" value="1"/>
</dbReference>
<accession>A0A8J4UCF1</accession>
<dbReference type="Proteomes" id="UP000727407">
    <property type="component" value="Unassembled WGS sequence"/>
</dbReference>
<dbReference type="SUPFAM" id="SSF56436">
    <property type="entry name" value="C-type lectin-like"/>
    <property type="match status" value="1"/>
</dbReference>
<evidence type="ECO:0000256" key="2">
    <source>
        <dbReference type="SAM" id="Phobius"/>
    </source>
</evidence>
<dbReference type="AlphaFoldDB" id="A0A8J4UCF1"/>
<dbReference type="PANTHER" id="PTHR45710:SF8">
    <property type="entry name" value="RERATING FAMILY MEMBER 4"/>
    <property type="match status" value="1"/>
</dbReference>
<dbReference type="PROSITE" id="PS50041">
    <property type="entry name" value="C_TYPE_LECTIN_2"/>
    <property type="match status" value="1"/>
</dbReference>
<keyword evidence="2" id="KW-0472">Membrane</keyword>
<evidence type="ECO:0000313" key="4">
    <source>
        <dbReference type="EMBL" id="KAF5893585.1"/>
    </source>
</evidence>
<sequence>GATTWSRSYSVTGVCVVLLCALLLTATIVLWIKFTNLNTDNNQLQNTYNNLTTMTDQLQRERQELFSFFSKQGWTYFSSSLYYISTESKSWTESRHDCRARGADLVIINSTEEQEFINILVGSRKAWIGLTDIVGENEWKWVDDRPLST</sequence>
<name>A0A8J4UCF1_CLAMG</name>
<feature type="transmembrane region" description="Helical" evidence="2">
    <location>
        <begin position="12"/>
        <end position="32"/>
    </location>
</feature>
<dbReference type="InterPro" id="IPR050828">
    <property type="entry name" value="C-type_lectin/matrix_domain"/>
</dbReference>
<evidence type="ECO:0000256" key="1">
    <source>
        <dbReference type="ARBA" id="ARBA00004401"/>
    </source>
</evidence>
<dbReference type="Pfam" id="PF00059">
    <property type="entry name" value="Lectin_C"/>
    <property type="match status" value="1"/>
</dbReference>
<feature type="domain" description="C-type lectin" evidence="3">
    <location>
        <begin position="77"/>
        <end position="149"/>
    </location>
</feature>
<feature type="non-terminal residue" evidence="4">
    <location>
        <position position="1"/>
    </location>
</feature>
<feature type="non-terminal residue" evidence="4">
    <location>
        <position position="149"/>
    </location>
</feature>
<dbReference type="Gene3D" id="1.20.5.400">
    <property type="match status" value="1"/>
</dbReference>
<dbReference type="InterPro" id="IPR016186">
    <property type="entry name" value="C-type_lectin-like/link_sf"/>
</dbReference>
<evidence type="ECO:0000259" key="3">
    <source>
        <dbReference type="PROSITE" id="PS50041"/>
    </source>
</evidence>
<keyword evidence="5" id="KW-1185">Reference proteome</keyword>
<evidence type="ECO:0000313" key="5">
    <source>
        <dbReference type="Proteomes" id="UP000727407"/>
    </source>
</evidence>
<dbReference type="InterPro" id="IPR016187">
    <property type="entry name" value="CTDL_fold"/>
</dbReference>
<dbReference type="InterPro" id="IPR001304">
    <property type="entry name" value="C-type_lectin-like"/>
</dbReference>
<gene>
    <name evidence="4" type="ORF">DAT39_016707</name>
</gene>
<organism evidence="4 5">
    <name type="scientific">Clarias magur</name>
    <name type="common">Asian catfish</name>
    <name type="synonym">Macropteronotus magur</name>
    <dbReference type="NCBI Taxonomy" id="1594786"/>
    <lineage>
        <taxon>Eukaryota</taxon>
        <taxon>Metazoa</taxon>
        <taxon>Chordata</taxon>
        <taxon>Craniata</taxon>
        <taxon>Vertebrata</taxon>
        <taxon>Euteleostomi</taxon>
        <taxon>Actinopterygii</taxon>
        <taxon>Neopterygii</taxon>
        <taxon>Teleostei</taxon>
        <taxon>Ostariophysi</taxon>
        <taxon>Siluriformes</taxon>
        <taxon>Clariidae</taxon>
        <taxon>Clarias</taxon>
    </lineage>
</organism>
<keyword evidence="2" id="KW-1133">Transmembrane helix</keyword>
<dbReference type="OrthoDB" id="8950604at2759"/>
<dbReference type="GO" id="GO:0005886">
    <property type="term" value="C:plasma membrane"/>
    <property type="evidence" value="ECO:0007669"/>
    <property type="project" value="UniProtKB-SubCell"/>
</dbReference>
<dbReference type="EMBL" id="QNUK01000424">
    <property type="protein sequence ID" value="KAF5893585.1"/>
    <property type="molecule type" value="Genomic_DNA"/>
</dbReference>